<dbReference type="GO" id="GO:0005829">
    <property type="term" value="C:cytosol"/>
    <property type="evidence" value="ECO:0007669"/>
    <property type="project" value="TreeGrafter"/>
</dbReference>
<accession>A0A8E2DTX0</accession>
<dbReference type="InterPro" id="IPR018870">
    <property type="entry name" value="Tti2"/>
</dbReference>
<dbReference type="Proteomes" id="UP000250043">
    <property type="component" value="Unassembled WGS sequence"/>
</dbReference>
<name>A0A8E2DTX0_9APHY</name>
<keyword evidence="3" id="KW-1185">Reference proteome</keyword>
<evidence type="ECO:0000313" key="2">
    <source>
        <dbReference type="EMBL" id="OCH95884.1"/>
    </source>
</evidence>
<evidence type="ECO:0000313" key="3">
    <source>
        <dbReference type="Proteomes" id="UP000250043"/>
    </source>
</evidence>
<dbReference type="Pfam" id="PF10521">
    <property type="entry name" value="Tti2"/>
    <property type="match status" value="1"/>
</dbReference>
<gene>
    <name evidence="2" type="ORF">OBBRIDRAFT_787731</name>
</gene>
<dbReference type="AlphaFoldDB" id="A0A8E2DTX0"/>
<evidence type="ECO:0000256" key="1">
    <source>
        <dbReference type="ARBA" id="ARBA00034736"/>
    </source>
</evidence>
<dbReference type="GO" id="GO:0110078">
    <property type="term" value="C:TTT Hsp90 cochaperone complex"/>
    <property type="evidence" value="ECO:0007669"/>
    <property type="project" value="InterPro"/>
</dbReference>
<protein>
    <submittedName>
        <fullName evidence="2">Uncharacterized protein</fullName>
    </submittedName>
</protein>
<dbReference type="PANTHER" id="PTHR32226">
    <property type="entry name" value="TELO2-INTERACTING PROTEIN 2"/>
    <property type="match status" value="1"/>
</dbReference>
<sequence>MSETNSQSLGPLLRRLDIPPEFARYSSIQESEVLARLQEWRRQACAALSALRSLCQEQETLSLQERGEVIAAVAPFDSEGPWIVDASREQAQGILRLYGEPDMPLLEELLKNHVKPVFRTNPHPSLNPATGRTLPRPAGGPLGHLDHFEGQAWKLRPGAVYLVSWCVRHIQSSAYEKLWHLVIPPVMTMLDDFEAVYKLQGVCIASDMLKAVPADLLRRTGVDGLLFNSLRNCMTFLKNPETPDLIRASVLAARALVECSTTPGSAQRFDRLCAILGEGIIGSVWVHASGDLDTLEASVDVLPDIIRTLDIGTVRYLKALIPQLVFPLQPIEGAAPSISLQLSSLRALSAVIQTCAPRMCDWKCTILEGVLKCWVTLVDSGSEGDDTQRVKTALGEVCDQLLLACPSVKEDEYARLLRLDSEMFGPLLESRYGSG</sequence>
<dbReference type="SUPFAM" id="SSF48371">
    <property type="entry name" value="ARM repeat"/>
    <property type="match status" value="1"/>
</dbReference>
<dbReference type="EMBL" id="KV722333">
    <property type="protein sequence ID" value="OCH95884.1"/>
    <property type="molecule type" value="Genomic_DNA"/>
</dbReference>
<dbReference type="InterPro" id="IPR016024">
    <property type="entry name" value="ARM-type_fold"/>
</dbReference>
<dbReference type="OrthoDB" id="6417021at2759"/>
<comment type="similarity">
    <text evidence="1">Belongs to the TTI2 family.</text>
</comment>
<proteinExistence type="inferred from homology"/>
<dbReference type="PANTHER" id="PTHR32226:SF2">
    <property type="entry name" value="TELO2-INTERACTING PROTEIN 2"/>
    <property type="match status" value="1"/>
</dbReference>
<organism evidence="2 3">
    <name type="scientific">Obba rivulosa</name>
    <dbReference type="NCBI Taxonomy" id="1052685"/>
    <lineage>
        <taxon>Eukaryota</taxon>
        <taxon>Fungi</taxon>
        <taxon>Dikarya</taxon>
        <taxon>Basidiomycota</taxon>
        <taxon>Agaricomycotina</taxon>
        <taxon>Agaricomycetes</taxon>
        <taxon>Polyporales</taxon>
        <taxon>Gelatoporiaceae</taxon>
        <taxon>Obba</taxon>
    </lineage>
</organism>
<dbReference type="GO" id="GO:0005634">
    <property type="term" value="C:nucleus"/>
    <property type="evidence" value="ECO:0007669"/>
    <property type="project" value="TreeGrafter"/>
</dbReference>
<reference evidence="2 3" key="1">
    <citation type="submission" date="2016-07" db="EMBL/GenBank/DDBJ databases">
        <title>Draft genome of the white-rot fungus Obba rivulosa 3A-2.</title>
        <authorList>
            <consortium name="DOE Joint Genome Institute"/>
            <person name="Miettinen O."/>
            <person name="Riley R."/>
            <person name="Acob R."/>
            <person name="Barry K."/>
            <person name="Cullen D."/>
            <person name="De Vries R."/>
            <person name="Hainaut M."/>
            <person name="Hatakka A."/>
            <person name="Henrissat B."/>
            <person name="Hilden K."/>
            <person name="Kuo R."/>
            <person name="Labutti K."/>
            <person name="Lipzen A."/>
            <person name="Makela M.R."/>
            <person name="Sandor L."/>
            <person name="Spatafora J.W."/>
            <person name="Grigoriev I.V."/>
            <person name="Hibbett D.S."/>
        </authorList>
    </citation>
    <scope>NUCLEOTIDE SEQUENCE [LARGE SCALE GENOMIC DNA]</scope>
    <source>
        <strain evidence="2 3">3A-2</strain>
    </source>
</reference>